<accession>A0A3G1B0H0</accession>
<evidence type="ECO:0000313" key="2">
    <source>
        <dbReference type="Proteomes" id="UP000266745"/>
    </source>
</evidence>
<dbReference type="AlphaFoldDB" id="A0A3G1B0H0"/>
<dbReference type="KEGG" id="tah:SU86_000240"/>
<name>A0A3G1B0H0_9ARCH</name>
<gene>
    <name evidence="1" type="ORF">SU86_000240</name>
</gene>
<sequence>MLILLVAALALIVPSVSYSDTGFVLAGNGYGKTSNGVQTTSLQALLDFSDSEIMFQSGRLLIGDDTHTITDMTISLSNNKKSLKLTATSDDLGITASGKLILSAGANSIYHIQGKTSDSESFSIFAILKQDKKLVIETQKPTQKDILLLVKQTERVEWKSPYKFTIRTFDPKLNTLSDFHSTSGYLEGITISTIITNPIGDKIKTSEGMTQKFGYYEDSVIIPDNARTGIYTLNVTASDKDYKTVSKEFTFVVFPISTGPTATP</sequence>
<organism evidence="1 2">
    <name type="scientific">Candidatus Nitrosotenuis cloacae</name>
    <dbReference type="NCBI Taxonomy" id="1603555"/>
    <lineage>
        <taxon>Archaea</taxon>
        <taxon>Nitrososphaerota</taxon>
        <taxon>Candidatus Nitrosotenuis</taxon>
    </lineage>
</organism>
<keyword evidence="2" id="KW-1185">Reference proteome</keyword>
<reference evidence="1 2" key="1">
    <citation type="journal article" date="2016" name="Sci. Rep.">
        <title>A novel ammonia-oxidizing archaeon from wastewater treatment plant: Its enrichment, physiological and genomic characteristics.</title>
        <authorList>
            <person name="Li Y."/>
            <person name="Ding K."/>
            <person name="Wen X."/>
            <person name="Zhang B."/>
            <person name="Shen B."/>
            <person name="Yang Y."/>
        </authorList>
    </citation>
    <scope>NUCLEOTIDE SEQUENCE [LARGE SCALE GENOMIC DNA]</scope>
    <source>
        <strain evidence="1 2">SAT1</strain>
    </source>
</reference>
<dbReference type="Gene3D" id="2.60.40.1930">
    <property type="match status" value="1"/>
</dbReference>
<protein>
    <submittedName>
        <fullName evidence="1">Uncharacterized protein</fullName>
    </submittedName>
</protein>
<dbReference type="EMBL" id="CP011097">
    <property type="protein sequence ID" value="AJZ75082.2"/>
    <property type="molecule type" value="Genomic_DNA"/>
</dbReference>
<proteinExistence type="predicted"/>
<evidence type="ECO:0000313" key="1">
    <source>
        <dbReference type="EMBL" id="AJZ75082.2"/>
    </source>
</evidence>
<dbReference type="Proteomes" id="UP000266745">
    <property type="component" value="Chromosome"/>
</dbReference>